<feature type="domain" description="Azaphilone pigments biosynthesis cluster protein L N-terminal" evidence="2">
    <location>
        <begin position="2"/>
        <end position="202"/>
    </location>
</feature>
<dbReference type="AlphaFoldDB" id="A0A0F7TVD6"/>
<evidence type="ECO:0000313" key="3">
    <source>
        <dbReference type="EMBL" id="CEJ59057.1"/>
    </source>
</evidence>
<dbReference type="EMBL" id="CDHK01000006">
    <property type="protein sequence ID" value="CEJ59057.1"/>
    <property type="molecule type" value="Genomic_DNA"/>
</dbReference>
<reference evidence="4" key="1">
    <citation type="journal article" date="2015" name="Genome Announc.">
        <title>Draft genome sequence of the fungus Penicillium brasilianum MG11.</title>
        <authorList>
            <person name="Horn F."/>
            <person name="Linde J."/>
            <person name="Mattern D.J."/>
            <person name="Walther G."/>
            <person name="Guthke R."/>
            <person name="Brakhage A.A."/>
            <person name="Valiante V."/>
        </authorList>
    </citation>
    <scope>NUCLEOTIDE SEQUENCE [LARGE SCALE GENOMIC DNA]</scope>
    <source>
        <strain evidence="4">MG11</strain>
    </source>
</reference>
<organism evidence="3 4">
    <name type="scientific">Penicillium brasilianum</name>
    <dbReference type="NCBI Taxonomy" id="104259"/>
    <lineage>
        <taxon>Eukaryota</taxon>
        <taxon>Fungi</taxon>
        <taxon>Dikarya</taxon>
        <taxon>Ascomycota</taxon>
        <taxon>Pezizomycotina</taxon>
        <taxon>Eurotiomycetes</taxon>
        <taxon>Eurotiomycetidae</taxon>
        <taxon>Eurotiales</taxon>
        <taxon>Aspergillaceae</taxon>
        <taxon>Penicillium</taxon>
    </lineage>
</organism>
<evidence type="ECO:0000259" key="2">
    <source>
        <dbReference type="Pfam" id="PF17111"/>
    </source>
</evidence>
<feature type="region of interest" description="Disordered" evidence="1">
    <location>
        <begin position="383"/>
        <end position="426"/>
    </location>
</feature>
<gene>
    <name evidence="3" type="ORF">PMG11_07693</name>
</gene>
<keyword evidence="4" id="KW-1185">Reference proteome</keyword>
<accession>A0A0F7TVD6</accession>
<evidence type="ECO:0000313" key="4">
    <source>
        <dbReference type="Proteomes" id="UP000042958"/>
    </source>
</evidence>
<evidence type="ECO:0000256" key="1">
    <source>
        <dbReference type="SAM" id="MobiDB-lite"/>
    </source>
</evidence>
<dbReference type="Proteomes" id="UP000042958">
    <property type="component" value="Unassembled WGS sequence"/>
</dbReference>
<name>A0A0F7TVD6_PENBI</name>
<sequence length="426" mass="48123">MADPLSITASALAVITAAVQSTKSLYDAVSRYRGRDKTLGRLQDELQDLGKILDALKQVLDTETSMLELLHGPIDRCSKVCREFEQSMESFWRKSKTGIRDWTKMEFMRGDIHEFIDTISGYKSTISVGLGTLNIHNAKVSQQVLKQYNEMIQDTSYNLEVHLQRIDEKMERVNYDSIRTSDSTIGLDDEREVTKQCLRVCEDARNYIESLANRKFSFPQNRPQDSTEDNEQDWFEAELLTRQALNENQDNFSAIINQLQDRLESLVLKNRPRDEKERSRLQEDINASMQCLEVCKAAKEVSRQKIYRVGEVIADGDSDQVVVTTLADLFEVKKAVSKGNSAQLVGSMTEEALHHLTEKRYSSRFGSLTLNSADGYNAGLRSAAEPKGARPTFAAQASHGEPSPELKGSHARPCSNDRRKRSILDG</sequence>
<dbReference type="InterPro" id="IPR031348">
    <property type="entry name" value="PigL_N"/>
</dbReference>
<proteinExistence type="predicted"/>
<dbReference type="Pfam" id="PF17111">
    <property type="entry name" value="PigL_N"/>
    <property type="match status" value="1"/>
</dbReference>
<dbReference type="OrthoDB" id="428260at2759"/>
<protein>
    <recommendedName>
        <fullName evidence="2">Azaphilone pigments biosynthesis cluster protein L N-terminal domain-containing protein</fullName>
    </recommendedName>
</protein>